<feature type="compositionally biased region" description="Polar residues" evidence="1">
    <location>
        <begin position="339"/>
        <end position="349"/>
    </location>
</feature>
<evidence type="ECO:0000256" key="1">
    <source>
        <dbReference type="SAM" id="MobiDB-lite"/>
    </source>
</evidence>
<feature type="compositionally biased region" description="Basic residues" evidence="1">
    <location>
        <begin position="417"/>
        <end position="426"/>
    </location>
</feature>
<feature type="transmembrane region" description="Helical" evidence="2">
    <location>
        <begin position="97"/>
        <end position="119"/>
    </location>
</feature>
<evidence type="ECO:0008006" key="5">
    <source>
        <dbReference type="Google" id="ProtNLM"/>
    </source>
</evidence>
<name>A0ABP1DSW2_9APHY</name>
<dbReference type="Proteomes" id="UP001497453">
    <property type="component" value="Chromosome 5"/>
</dbReference>
<keyword evidence="2" id="KW-1133">Transmembrane helix</keyword>
<feature type="compositionally biased region" description="Basic and acidic residues" evidence="1">
    <location>
        <begin position="691"/>
        <end position="704"/>
    </location>
</feature>
<feature type="compositionally biased region" description="Low complexity" evidence="1">
    <location>
        <begin position="433"/>
        <end position="446"/>
    </location>
</feature>
<organism evidence="3 4">
    <name type="scientific">Somion occarium</name>
    <dbReference type="NCBI Taxonomy" id="3059160"/>
    <lineage>
        <taxon>Eukaryota</taxon>
        <taxon>Fungi</taxon>
        <taxon>Dikarya</taxon>
        <taxon>Basidiomycota</taxon>
        <taxon>Agaricomycotina</taxon>
        <taxon>Agaricomycetes</taxon>
        <taxon>Polyporales</taxon>
        <taxon>Cerrenaceae</taxon>
        <taxon>Somion</taxon>
    </lineage>
</organism>
<feature type="transmembrane region" description="Helical" evidence="2">
    <location>
        <begin position="299"/>
        <end position="316"/>
    </location>
</feature>
<feature type="compositionally biased region" description="Low complexity" evidence="1">
    <location>
        <begin position="480"/>
        <end position="495"/>
    </location>
</feature>
<keyword evidence="2" id="KW-0472">Membrane</keyword>
<evidence type="ECO:0000313" key="4">
    <source>
        <dbReference type="Proteomes" id="UP001497453"/>
    </source>
</evidence>
<keyword evidence="4" id="KW-1185">Reference proteome</keyword>
<feature type="compositionally biased region" description="Low complexity" evidence="1">
    <location>
        <begin position="394"/>
        <end position="407"/>
    </location>
</feature>
<feature type="transmembrane region" description="Helical" evidence="2">
    <location>
        <begin position="221"/>
        <end position="249"/>
    </location>
</feature>
<feature type="transmembrane region" description="Helical" evidence="2">
    <location>
        <begin position="63"/>
        <end position="85"/>
    </location>
</feature>
<feature type="transmembrane region" description="Helical" evidence="2">
    <location>
        <begin position="181"/>
        <end position="201"/>
    </location>
</feature>
<feature type="region of interest" description="Disordered" evidence="1">
    <location>
        <begin position="678"/>
        <end position="704"/>
    </location>
</feature>
<evidence type="ECO:0000256" key="2">
    <source>
        <dbReference type="SAM" id="Phobius"/>
    </source>
</evidence>
<evidence type="ECO:0000313" key="3">
    <source>
        <dbReference type="EMBL" id="CAL1710329.1"/>
    </source>
</evidence>
<feature type="compositionally biased region" description="Basic residues" evidence="1">
    <location>
        <begin position="496"/>
        <end position="507"/>
    </location>
</feature>
<feature type="transmembrane region" description="Helical" evidence="2">
    <location>
        <begin position="139"/>
        <end position="161"/>
    </location>
</feature>
<accession>A0ABP1DSW2</accession>
<protein>
    <recommendedName>
        <fullName evidence="5">G-protein coupled receptors family 2 profile 2 domain-containing protein</fullName>
    </recommendedName>
</protein>
<keyword evidence="2" id="KW-0812">Transmembrane</keyword>
<sequence>MADFDYATGLYDDLHPHANSKDFSYSRFSMFSPSPYHSDAFSLHLPRFFSRRSFPDGGANWKIYFYFIMQLVGGVGLTVLLATMLWPTKPRRPRNPLLLSLCFSWWISTFPCLLLLYYANQVTGPPPTPDICLASAVLTMGQSILVATTAPALVFNVWLIIKTTVTSTFDDARWVRWTTRFCLVLPYVMFVTFGMAAFGLGRTHPELVHRATFYCIVDDRSLTTALGALGTVAMIVTSVFEIWIVYLLRTNQSRLKQLIGDGRGLCNVSLVVRVIIFGFYVLLGLCLNIISIFDWTSPIPDLFFSTFGIAVVVVFGSQRDIWHIWMTFSRNLASSASNSKISFQGTPTSPLTPNPPGLLSHQQQSQTQPPTPSTRRTDGYVGRISAIFSRRSSQMQTQTEMQTQTQTYTLPYTRGSRSVRSRKSSAKGHEHSLSSPLPLPTKLSLSDIQRPLPPIPTPPLPFHAHSFSLPQTRRSFGFARSSRPPSRHTPTPTLPRTHHPHSNHTRSRSLGLSLNNLTFGSFGSLRSLGSLGSLGSLSRTAGFNANRSPIKRRFGRDAGYEGFDSSTESVVSFTEGGEMSGYRTTQGQDRGEVGFEMDSIDFPVEFRDTPDVLGRTGFYMCEAGGEEGGVVEGSKGDGIRQDVVDEARERSLPPLPAPTPTPSSLTIDTFVMSTLGIPRADSPDTLRPPKRVYEADNNRWRRQM</sequence>
<reference evidence="4" key="1">
    <citation type="submission" date="2024-04" db="EMBL/GenBank/DDBJ databases">
        <authorList>
            <person name="Shaw F."/>
            <person name="Minotto A."/>
        </authorList>
    </citation>
    <scope>NUCLEOTIDE SEQUENCE [LARGE SCALE GENOMIC DNA]</scope>
</reference>
<proteinExistence type="predicted"/>
<feature type="transmembrane region" description="Helical" evidence="2">
    <location>
        <begin position="270"/>
        <end position="293"/>
    </location>
</feature>
<dbReference type="EMBL" id="OZ037948">
    <property type="protein sequence ID" value="CAL1710329.1"/>
    <property type="molecule type" value="Genomic_DNA"/>
</dbReference>
<gene>
    <name evidence="3" type="ORF">GFSPODELE1_LOCUS7765</name>
</gene>
<feature type="compositionally biased region" description="Pro residues" evidence="1">
    <location>
        <begin position="451"/>
        <end position="461"/>
    </location>
</feature>
<feature type="region of interest" description="Disordered" evidence="1">
    <location>
        <begin position="391"/>
        <end position="462"/>
    </location>
</feature>
<feature type="region of interest" description="Disordered" evidence="1">
    <location>
        <begin position="476"/>
        <end position="509"/>
    </location>
</feature>
<feature type="region of interest" description="Disordered" evidence="1">
    <location>
        <begin position="339"/>
        <end position="379"/>
    </location>
</feature>